<dbReference type="Gene3D" id="1.20.5.1930">
    <property type="match status" value="1"/>
</dbReference>
<feature type="transmembrane region" description="Helical" evidence="5">
    <location>
        <begin position="85"/>
        <end position="107"/>
    </location>
</feature>
<evidence type="ECO:0000313" key="8">
    <source>
        <dbReference type="Proteomes" id="UP001519290"/>
    </source>
</evidence>
<dbReference type="EMBL" id="JAGIOD010000002">
    <property type="protein sequence ID" value="MBP2384113.1"/>
    <property type="molecule type" value="Genomic_DNA"/>
</dbReference>
<keyword evidence="5" id="KW-0472">Membrane</keyword>
<gene>
    <name evidence="7" type="ORF">JOF43_004102</name>
</gene>
<reference evidence="7 8" key="1">
    <citation type="submission" date="2021-03" db="EMBL/GenBank/DDBJ databases">
        <title>Sequencing the genomes of 1000 actinobacteria strains.</title>
        <authorList>
            <person name="Klenk H.-P."/>
        </authorList>
    </citation>
    <scope>NUCLEOTIDE SEQUENCE [LARGE SCALE GENOMIC DNA]</scope>
    <source>
        <strain evidence="7 8">DSM 14566</strain>
    </source>
</reference>
<sequence length="385" mass="41401">MTEQSSRTGERPSTRLWSTQDPPTEFRGLLFGAAILIGLPALTLTVIERPGNPATAAAVAVIVVSLLLSIWLVHRGRSSLSTTTMSLVLALAALAMILAFVLAQDPITVMATSVPFGFGVAWMHPRWLPAAVGLGAIVVAAVVASWVHDSGVAPREVVMMGIYFGAAVIGFAGTSLGWQMQQRLDQHHADQHELSLARERLRFATDLHDIQGHTLLAIKMKAELARRSLDRDPGRVLAELQDIEDLAAQAGDQTRELAQGYRSLTLAAELANLDQLLTAAGIQVRIDRGEPAPPAEQEELFATLVREATSNILRHADAAHVRIELTSTSVLVRNDGAVGEPEAGGGPGGSGLVGLQRRFERARGHVTWQQERDRFTVTGTLEEPS</sequence>
<name>A0ABS4X779_9MICO</name>
<accession>A0ABS4X779</accession>
<evidence type="ECO:0000256" key="4">
    <source>
        <dbReference type="SAM" id="MobiDB-lite"/>
    </source>
</evidence>
<keyword evidence="5" id="KW-0812">Transmembrane</keyword>
<dbReference type="Pfam" id="PF07730">
    <property type="entry name" value="HisKA_3"/>
    <property type="match status" value="1"/>
</dbReference>
<keyword evidence="2 7" id="KW-0418">Kinase</keyword>
<keyword evidence="8" id="KW-1185">Reference proteome</keyword>
<feature type="transmembrane region" description="Helical" evidence="5">
    <location>
        <begin position="53"/>
        <end position="73"/>
    </location>
</feature>
<keyword evidence="1 7" id="KW-0808">Transferase</keyword>
<organism evidence="7 8">
    <name type="scientific">Brachybacterium sacelli</name>
    <dbReference type="NCBI Taxonomy" id="173364"/>
    <lineage>
        <taxon>Bacteria</taxon>
        <taxon>Bacillati</taxon>
        <taxon>Actinomycetota</taxon>
        <taxon>Actinomycetes</taxon>
        <taxon>Micrococcales</taxon>
        <taxon>Dermabacteraceae</taxon>
        <taxon>Brachybacterium</taxon>
    </lineage>
</organism>
<protein>
    <submittedName>
        <fullName evidence="7">Two-component system sensor histidine kinase DesK</fullName>
        <ecNumber evidence="7">2.7.13.3</ecNumber>
    </submittedName>
</protein>
<comment type="caution">
    <text evidence="7">The sequence shown here is derived from an EMBL/GenBank/DDBJ whole genome shotgun (WGS) entry which is preliminary data.</text>
</comment>
<dbReference type="RefSeq" id="WP_209904995.1">
    <property type="nucleotide sequence ID" value="NZ_BAAAJW010000001.1"/>
</dbReference>
<feature type="transmembrane region" description="Helical" evidence="5">
    <location>
        <begin position="127"/>
        <end position="147"/>
    </location>
</feature>
<dbReference type="InterPro" id="IPR036890">
    <property type="entry name" value="HATPase_C_sf"/>
</dbReference>
<dbReference type="PANTHER" id="PTHR24421">
    <property type="entry name" value="NITRATE/NITRITE SENSOR PROTEIN NARX-RELATED"/>
    <property type="match status" value="1"/>
</dbReference>
<evidence type="ECO:0000256" key="5">
    <source>
        <dbReference type="SAM" id="Phobius"/>
    </source>
</evidence>
<evidence type="ECO:0000259" key="6">
    <source>
        <dbReference type="Pfam" id="PF07730"/>
    </source>
</evidence>
<keyword evidence="5" id="KW-1133">Transmembrane helix</keyword>
<dbReference type="InterPro" id="IPR050482">
    <property type="entry name" value="Sensor_HK_TwoCompSys"/>
</dbReference>
<feature type="domain" description="Signal transduction histidine kinase subgroup 3 dimerisation and phosphoacceptor" evidence="6">
    <location>
        <begin position="199"/>
        <end position="263"/>
    </location>
</feature>
<dbReference type="InterPro" id="IPR011712">
    <property type="entry name" value="Sig_transdc_His_kin_sub3_dim/P"/>
</dbReference>
<evidence type="ECO:0000313" key="7">
    <source>
        <dbReference type="EMBL" id="MBP2384113.1"/>
    </source>
</evidence>
<evidence type="ECO:0000256" key="2">
    <source>
        <dbReference type="ARBA" id="ARBA00022777"/>
    </source>
</evidence>
<dbReference type="GO" id="GO:0004673">
    <property type="term" value="F:protein histidine kinase activity"/>
    <property type="evidence" value="ECO:0007669"/>
    <property type="project" value="UniProtKB-EC"/>
</dbReference>
<evidence type="ECO:0000256" key="1">
    <source>
        <dbReference type="ARBA" id="ARBA00022679"/>
    </source>
</evidence>
<feature type="transmembrane region" description="Helical" evidence="5">
    <location>
        <begin position="159"/>
        <end position="178"/>
    </location>
</feature>
<evidence type="ECO:0000256" key="3">
    <source>
        <dbReference type="ARBA" id="ARBA00023012"/>
    </source>
</evidence>
<keyword evidence="3" id="KW-0902">Two-component regulatory system</keyword>
<feature type="transmembrane region" description="Helical" evidence="5">
    <location>
        <begin position="28"/>
        <end position="47"/>
    </location>
</feature>
<dbReference type="Gene3D" id="3.30.565.10">
    <property type="entry name" value="Histidine kinase-like ATPase, C-terminal domain"/>
    <property type="match status" value="1"/>
</dbReference>
<dbReference type="PANTHER" id="PTHR24421:SF63">
    <property type="entry name" value="SENSOR HISTIDINE KINASE DESK"/>
    <property type="match status" value="1"/>
</dbReference>
<feature type="region of interest" description="Disordered" evidence="4">
    <location>
        <begin position="1"/>
        <end position="21"/>
    </location>
</feature>
<dbReference type="EC" id="2.7.13.3" evidence="7"/>
<proteinExistence type="predicted"/>
<dbReference type="Proteomes" id="UP001519290">
    <property type="component" value="Unassembled WGS sequence"/>
</dbReference>